<keyword evidence="5 10" id="KW-1133">Transmembrane helix</keyword>
<feature type="transmembrane region" description="Helical" evidence="10">
    <location>
        <begin position="113"/>
        <end position="132"/>
    </location>
</feature>
<dbReference type="OrthoDB" id="2874149at2759"/>
<name>A0A8H5AQW2_9AGAR</name>
<reference evidence="11 12" key="1">
    <citation type="journal article" date="2020" name="ISME J.">
        <title>Uncovering the hidden diversity of litter-decomposition mechanisms in mushroom-forming fungi.</title>
        <authorList>
            <person name="Floudas D."/>
            <person name="Bentzer J."/>
            <person name="Ahren D."/>
            <person name="Johansson T."/>
            <person name="Persson P."/>
            <person name="Tunlid A."/>
        </authorList>
    </citation>
    <scope>NUCLEOTIDE SEQUENCE [LARGE SCALE GENOMIC DNA]</scope>
    <source>
        <strain evidence="11 12">CBS 101986</strain>
    </source>
</reference>
<dbReference type="PANTHER" id="PTHR28097:SF1">
    <property type="entry name" value="PHEROMONE A FACTOR RECEPTOR"/>
    <property type="match status" value="1"/>
</dbReference>
<sequence length="387" mass="43406">MAGAHPELAPIALLSALSLLLPLPWHWRNGNVATLSTAAWLFVINIIYGVNAVVWANDVITRVPVWCDITTKLIIGSSTALPAAGLCMCIRLYKACSARGKPADTNPRNVRIWEFVACYGIPSLFMALHYIVQGHRFDLIETFGCRPALYFSVPAIILVLAPPIVISLIALVYGVLALIQIYRHYQSFLSSRKDVDSSGNLTFSQYVRLMALALVQIFWATTVSTLCLAVDLKTNTVMTYDGWADVHWGFSAVWSTPLMLIPPNEFRFLYITWYIVPISTLMFVALFSFGEDAVEEYRRCFKWIYEHGRLHWVDERLSKLLPKRLRVRRTSVLPPIEFNKPPSTTLGTYSVNFGSSFSAKASVRPFKSSTDLEKGPIAAYDHKMSAG</sequence>
<dbReference type="EMBL" id="JAACJJ010000060">
    <property type="protein sequence ID" value="KAF5309259.1"/>
    <property type="molecule type" value="Genomic_DNA"/>
</dbReference>
<feature type="transmembrane region" description="Helical" evidence="10">
    <location>
        <begin position="39"/>
        <end position="61"/>
    </location>
</feature>
<dbReference type="Gene3D" id="1.20.1070.10">
    <property type="entry name" value="Rhodopsin 7-helix transmembrane proteins"/>
    <property type="match status" value="1"/>
</dbReference>
<dbReference type="InterPro" id="IPR001499">
    <property type="entry name" value="GPCR_STE3"/>
</dbReference>
<comment type="similarity">
    <text evidence="2">Belongs to the G-protein coupled receptor 4 family.</text>
</comment>
<protein>
    <recommendedName>
        <fullName evidence="13">STE3-domain-containing protein</fullName>
    </recommendedName>
</protein>
<dbReference type="PANTHER" id="PTHR28097">
    <property type="entry name" value="PHEROMONE A FACTOR RECEPTOR"/>
    <property type="match status" value="1"/>
</dbReference>
<evidence type="ECO:0000256" key="5">
    <source>
        <dbReference type="ARBA" id="ARBA00022989"/>
    </source>
</evidence>
<gene>
    <name evidence="11" type="ORF">D9619_012751</name>
</gene>
<dbReference type="Proteomes" id="UP000567179">
    <property type="component" value="Unassembled WGS sequence"/>
</dbReference>
<feature type="transmembrane region" description="Helical" evidence="10">
    <location>
        <begin position="153"/>
        <end position="182"/>
    </location>
</feature>
<proteinExistence type="inferred from homology"/>
<dbReference type="PRINTS" id="PR00899">
    <property type="entry name" value="GPCRSTE3"/>
</dbReference>
<keyword evidence="4 10" id="KW-0812">Transmembrane</keyword>
<feature type="transmembrane region" description="Helical" evidence="10">
    <location>
        <begin position="268"/>
        <end position="289"/>
    </location>
</feature>
<evidence type="ECO:0000256" key="4">
    <source>
        <dbReference type="ARBA" id="ARBA00022692"/>
    </source>
</evidence>
<keyword evidence="12" id="KW-1185">Reference proteome</keyword>
<evidence type="ECO:0000256" key="6">
    <source>
        <dbReference type="ARBA" id="ARBA00023040"/>
    </source>
</evidence>
<evidence type="ECO:0000256" key="7">
    <source>
        <dbReference type="ARBA" id="ARBA00023136"/>
    </source>
</evidence>
<evidence type="ECO:0000256" key="3">
    <source>
        <dbReference type="ARBA" id="ARBA00022507"/>
    </source>
</evidence>
<organism evidence="11 12">
    <name type="scientific">Psilocybe cf. subviscida</name>
    <dbReference type="NCBI Taxonomy" id="2480587"/>
    <lineage>
        <taxon>Eukaryota</taxon>
        <taxon>Fungi</taxon>
        <taxon>Dikarya</taxon>
        <taxon>Basidiomycota</taxon>
        <taxon>Agaricomycotina</taxon>
        <taxon>Agaricomycetes</taxon>
        <taxon>Agaricomycetidae</taxon>
        <taxon>Agaricales</taxon>
        <taxon>Agaricineae</taxon>
        <taxon>Strophariaceae</taxon>
        <taxon>Psilocybe</taxon>
    </lineage>
</organism>
<evidence type="ECO:0000256" key="8">
    <source>
        <dbReference type="ARBA" id="ARBA00023170"/>
    </source>
</evidence>
<evidence type="ECO:0008006" key="13">
    <source>
        <dbReference type="Google" id="ProtNLM"/>
    </source>
</evidence>
<evidence type="ECO:0000256" key="1">
    <source>
        <dbReference type="ARBA" id="ARBA00004141"/>
    </source>
</evidence>
<dbReference type="GO" id="GO:0004932">
    <property type="term" value="F:mating-type factor pheromone receptor activity"/>
    <property type="evidence" value="ECO:0007669"/>
    <property type="project" value="InterPro"/>
</dbReference>
<evidence type="ECO:0000256" key="9">
    <source>
        <dbReference type="ARBA" id="ARBA00023224"/>
    </source>
</evidence>
<comment type="caution">
    <text evidence="11">The sequence shown here is derived from an EMBL/GenBank/DDBJ whole genome shotgun (WGS) entry which is preliminary data.</text>
</comment>
<keyword evidence="9" id="KW-0807">Transducer</keyword>
<keyword evidence="3" id="KW-0589">Pheromone response</keyword>
<feature type="transmembrane region" description="Helical" evidence="10">
    <location>
        <begin position="73"/>
        <end position="93"/>
    </location>
</feature>
<evidence type="ECO:0000256" key="10">
    <source>
        <dbReference type="SAM" id="Phobius"/>
    </source>
</evidence>
<evidence type="ECO:0000256" key="2">
    <source>
        <dbReference type="ARBA" id="ARBA00011085"/>
    </source>
</evidence>
<dbReference type="GO" id="GO:0005886">
    <property type="term" value="C:plasma membrane"/>
    <property type="evidence" value="ECO:0007669"/>
    <property type="project" value="TreeGrafter"/>
</dbReference>
<dbReference type="Pfam" id="PF02076">
    <property type="entry name" value="STE3"/>
    <property type="match status" value="1"/>
</dbReference>
<dbReference type="AlphaFoldDB" id="A0A8H5AQW2"/>
<evidence type="ECO:0000313" key="11">
    <source>
        <dbReference type="EMBL" id="KAF5309259.1"/>
    </source>
</evidence>
<comment type="subcellular location">
    <subcellularLocation>
        <location evidence="1">Membrane</location>
        <topology evidence="1">Multi-pass membrane protein</topology>
    </subcellularLocation>
</comment>
<feature type="transmembrane region" description="Helical" evidence="10">
    <location>
        <begin position="206"/>
        <end position="230"/>
    </location>
</feature>
<keyword evidence="8" id="KW-0675">Receptor</keyword>
<keyword evidence="6" id="KW-0297">G-protein coupled receptor</keyword>
<keyword evidence="7 10" id="KW-0472">Membrane</keyword>
<feature type="transmembrane region" description="Helical" evidence="10">
    <location>
        <begin position="7"/>
        <end position="27"/>
    </location>
</feature>
<dbReference type="GO" id="GO:0000750">
    <property type="term" value="P:pheromone-dependent signal transduction involved in conjugation with cellular fusion"/>
    <property type="evidence" value="ECO:0007669"/>
    <property type="project" value="TreeGrafter"/>
</dbReference>
<dbReference type="CDD" id="cd14966">
    <property type="entry name" value="7tmD_STE3"/>
    <property type="match status" value="1"/>
</dbReference>
<evidence type="ECO:0000313" key="12">
    <source>
        <dbReference type="Proteomes" id="UP000567179"/>
    </source>
</evidence>
<accession>A0A8H5AQW2</accession>